<feature type="active site" description="Nucleophile" evidence="4">
    <location>
        <position position="42"/>
    </location>
</feature>
<dbReference type="PANTHER" id="PTHR14226:SF78">
    <property type="entry name" value="SLR0060 PROTEIN"/>
    <property type="match status" value="1"/>
</dbReference>
<evidence type="ECO:0000256" key="2">
    <source>
        <dbReference type="ARBA" id="ARBA00022963"/>
    </source>
</evidence>
<comment type="caution">
    <text evidence="6">The sequence shown here is derived from an EMBL/GenBank/DDBJ whole genome shotgun (WGS) entry which is preliminary data.</text>
</comment>
<dbReference type="GO" id="GO:0016787">
    <property type="term" value="F:hydrolase activity"/>
    <property type="evidence" value="ECO:0007669"/>
    <property type="project" value="UniProtKB-UniRule"/>
</dbReference>
<dbReference type="GO" id="GO:0016042">
    <property type="term" value="P:lipid catabolic process"/>
    <property type="evidence" value="ECO:0007669"/>
    <property type="project" value="UniProtKB-UniRule"/>
</dbReference>
<dbReference type="OrthoDB" id="9813090at2"/>
<evidence type="ECO:0000313" key="7">
    <source>
        <dbReference type="Proteomes" id="UP000238322"/>
    </source>
</evidence>
<dbReference type="Gene3D" id="3.40.1090.10">
    <property type="entry name" value="Cytosolic phospholipase A2 catalytic domain"/>
    <property type="match status" value="2"/>
</dbReference>
<evidence type="ECO:0000259" key="5">
    <source>
        <dbReference type="PROSITE" id="PS51635"/>
    </source>
</evidence>
<dbReference type="InterPro" id="IPR050301">
    <property type="entry name" value="NTE"/>
</dbReference>
<evidence type="ECO:0000256" key="4">
    <source>
        <dbReference type="PROSITE-ProRule" id="PRU01161"/>
    </source>
</evidence>
<dbReference type="InterPro" id="IPR016035">
    <property type="entry name" value="Acyl_Trfase/lysoPLipase"/>
</dbReference>
<accession>A0A2S8FZL7</accession>
<evidence type="ECO:0000256" key="3">
    <source>
        <dbReference type="ARBA" id="ARBA00023098"/>
    </source>
</evidence>
<feature type="short sequence motif" description="DGA/G" evidence="4">
    <location>
        <begin position="218"/>
        <end position="220"/>
    </location>
</feature>
<keyword evidence="2 4" id="KW-0442">Lipid degradation</keyword>
<reference evidence="6 7" key="1">
    <citation type="submission" date="2018-02" db="EMBL/GenBank/DDBJ databases">
        <title>Comparative genomes isolates from brazilian mangrove.</title>
        <authorList>
            <person name="Araujo J.E."/>
            <person name="Taketani R.G."/>
            <person name="Silva M.C.P."/>
            <person name="Loureco M.V."/>
            <person name="Andreote F.D."/>
        </authorList>
    </citation>
    <scope>NUCLEOTIDE SEQUENCE [LARGE SCALE GENOMIC DNA]</scope>
    <source>
        <strain evidence="6 7">Hex-1 MGV</strain>
    </source>
</reference>
<dbReference type="PROSITE" id="PS51635">
    <property type="entry name" value="PNPLA"/>
    <property type="match status" value="1"/>
</dbReference>
<dbReference type="InterPro" id="IPR002641">
    <property type="entry name" value="PNPLA_dom"/>
</dbReference>
<keyword evidence="1 4" id="KW-0378">Hydrolase</keyword>
<evidence type="ECO:0000256" key="1">
    <source>
        <dbReference type="ARBA" id="ARBA00022801"/>
    </source>
</evidence>
<dbReference type="Proteomes" id="UP000238322">
    <property type="component" value="Unassembled WGS sequence"/>
</dbReference>
<dbReference type="SUPFAM" id="SSF52151">
    <property type="entry name" value="FabD/lysophospholipase-like"/>
    <property type="match status" value="1"/>
</dbReference>
<dbReference type="EMBL" id="PUHY01000005">
    <property type="protein sequence ID" value="PQO37510.1"/>
    <property type="molecule type" value="Genomic_DNA"/>
</dbReference>
<dbReference type="RefSeq" id="WP_105328759.1">
    <property type="nucleotide sequence ID" value="NZ_PUHY01000005.1"/>
</dbReference>
<gene>
    <name evidence="6" type="ORF">C5Y83_06085</name>
</gene>
<comment type="caution">
    <text evidence="4">Lacks conserved residue(s) required for the propagation of feature annotation.</text>
</comment>
<dbReference type="Pfam" id="PF01734">
    <property type="entry name" value="Patatin"/>
    <property type="match status" value="1"/>
</dbReference>
<proteinExistence type="predicted"/>
<evidence type="ECO:0000313" key="6">
    <source>
        <dbReference type="EMBL" id="PQO37510.1"/>
    </source>
</evidence>
<feature type="active site" description="Proton acceptor" evidence="4">
    <location>
        <position position="218"/>
    </location>
</feature>
<dbReference type="PANTHER" id="PTHR14226">
    <property type="entry name" value="NEUROPATHY TARGET ESTERASE/SWISS CHEESE D.MELANOGASTER"/>
    <property type="match status" value="1"/>
</dbReference>
<keyword evidence="3 4" id="KW-0443">Lipid metabolism</keyword>
<sequence length="690" mass="78582">MAKIGLALSGGGFRATLYHLGVLRFLKDVDLLHQVTDIASVSGGSILAAHLTLNWDRYNGSDDDFDKAVDEIVRFVQFDVRNHVVRRMPFQYPARLATKLTRVSPRSLTPNAILERCYQRQLYGDRCLYELPETPMLHMLATSVSNGGLTVFNRDGVYIQQRSEEGIARYDFVPGHMAGIPRVVAASSAFPGFFPPVEFTANDLGVRDGEFPTEYFTDGGVYDNLGIRAFSWLRDLGASFDEVYVSDAGKPFQILSDNALGFVGQSIRASDILWDRVWQLERENFGRQTGFVFLPITETVQLDEDPTLHPIIQAEVQTIRTDLDHFSAEEINGLAQHGYEVTRKVFRYTHPDMADQIPSGDGWAPVPSQRLPGPKLSANKATAASPATAVARRLRRSSLRKVWSTLFNWRDWTSYVYIAIALLLFVFLPVKAYEFYKKSQVQAQMIDAIASGNPDIRDIISLLDRDPGADWQPEMVKEIDTPSPNDVEGVEILDYSRIVDLRHWDPSAESSEDRGGIYVKDRVMLVLPEETDSQEVAEAHATFRYPSIFKDIEFRQPEQRYKAEIRKLTEPVMDYGVERVSYEVAYDFTNLPHGEPVTVSLEMYIRVSEEVTRAPFVARFPTDLISVWILFPEDRPYQNYELVRYPVSMNRAPIVMNSRYRVNHPYGSLIGWSVVNPEIDYVYECRWTNE</sequence>
<protein>
    <recommendedName>
        <fullName evidence="5">PNPLA domain-containing protein</fullName>
    </recommendedName>
</protein>
<organism evidence="6 7">
    <name type="scientific">Blastopirellula marina</name>
    <dbReference type="NCBI Taxonomy" id="124"/>
    <lineage>
        <taxon>Bacteria</taxon>
        <taxon>Pseudomonadati</taxon>
        <taxon>Planctomycetota</taxon>
        <taxon>Planctomycetia</taxon>
        <taxon>Pirellulales</taxon>
        <taxon>Pirellulaceae</taxon>
        <taxon>Blastopirellula</taxon>
    </lineage>
</organism>
<dbReference type="AlphaFoldDB" id="A0A2S8FZL7"/>
<name>A0A2S8FZL7_9BACT</name>
<feature type="domain" description="PNPLA" evidence="5">
    <location>
        <begin position="7"/>
        <end position="231"/>
    </location>
</feature>